<dbReference type="AlphaFoldDB" id="A0A839RMX8"/>
<proteinExistence type="predicted"/>
<dbReference type="Proteomes" id="UP000567922">
    <property type="component" value="Unassembled WGS sequence"/>
</dbReference>
<evidence type="ECO:0000313" key="1">
    <source>
        <dbReference type="EMBL" id="MBB3038312.1"/>
    </source>
</evidence>
<comment type="caution">
    <text evidence="1">The sequence shown here is derived from an EMBL/GenBank/DDBJ whole genome shotgun (WGS) entry which is preliminary data.</text>
</comment>
<reference evidence="1 2" key="1">
    <citation type="submission" date="2020-08" db="EMBL/GenBank/DDBJ databases">
        <title>Sequencing the genomes of 1000 actinobacteria strains.</title>
        <authorList>
            <person name="Klenk H.-P."/>
        </authorList>
    </citation>
    <scope>NUCLEOTIDE SEQUENCE [LARGE SCALE GENOMIC DNA]</scope>
    <source>
        <strain evidence="1 2">DSM 45258</strain>
    </source>
</reference>
<evidence type="ECO:0000313" key="2">
    <source>
        <dbReference type="Proteomes" id="UP000567922"/>
    </source>
</evidence>
<accession>A0A839RMX8</accession>
<organism evidence="1 2">
    <name type="scientific">Hoyosella altamirensis</name>
    <dbReference type="NCBI Taxonomy" id="616997"/>
    <lineage>
        <taxon>Bacteria</taxon>
        <taxon>Bacillati</taxon>
        <taxon>Actinomycetota</taxon>
        <taxon>Actinomycetes</taxon>
        <taxon>Mycobacteriales</taxon>
        <taxon>Hoyosellaceae</taxon>
        <taxon>Hoyosella</taxon>
    </lineage>
</organism>
<keyword evidence="2" id="KW-1185">Reference proteome</keyword>
<dbReference type="RefSeq" id="WP_157094876.1">
    <property type="nucleotide sequence ID" value="NZ_BDDI01000001.1"/>
</dbReference>
<name>A0A839RMX8_9ACTN</name>
<sequence>MQAVALNNILATSEGLHPALLAHLISPMQQISDAGAGPQLPQLIKQVATSLARSQGD</sequence>
<protein>
    <submittedName>
        <fullName evidence="1">Uncharacterized protein</fullName>
    </submittedName>
</protein>
<gene>
    <name evidence="1" type="ORF">FHU29_002761</name>
</gene>
<dbReference type="EMBL" id="JACHWS010000002">
    <property type="protein sequence ID" value="MBB3038312.1"/>
    <property type="molecule type" value="Genomic_DNA"/>
</dbReference>